<reference evidence="2" key="1">
    <citation type="submission" date="2016-06" db="EMBL/GenBank/DDBJ databases">
        <title>Parallel loss of symbiosis genes in relatives of nitrogen-fixing non-legume Parasponia.</title>
        <authorList>
            <person name="Van Velzen R."/>
            <person name="Holmer R."/>
            <person name="Bu F."/>
            <person name="Rutten L."/>
            <person name="Van Zeijl A."/>
            <person name="Liu W."/>
            <person name="Santuari L."/>
            <person name="Cao Q."/>
            <person name="Sharma T."/>
            <person name="Shen D."/>
            <person name="Roswanjaya Y."/>
            <person name="Wardhani T."/>
            <person name="Kalhor M.S."/>
            <person name="Jansen J."/>
            <person name="Van den Hoogen J."/>
            <person name="Gungor B."/>
            <person name="Hartog M."/>
            <person name="Hontelez J."/>
            <person name="Verver J."/>
            <person name="Yang W.-C."/>
            <person name="Schijlen E."/>
            <person name="Repin R."/>
            <person name="Schilthuizen M."/>
            <person name="Schranz E."/>
            <person name="Heidstra R."/>
            <person name="Miyata K."/>
            <person name="Fedorova E."/>
            <person name="Kohlen W."/>
            <person name="Bisseling T."/>
            <person name="Smit S."/>
            <person name="Geurts R."/>
        </authorList>
    </citation>
    <scope>NUCLEOTIDE SEQUENCE [LARGE SCALE GENOMIC DNA]</scope>
    <source>
        <strain evidence="2">cv. WU1-14</strain>
    </source>
</reference>
<gene>
    <name evidence="1" type="ORF">PanWU01x14_259710</name>
</gene>
<dbReference type="AlphaFoldDB" id="A0A2P5B923"/>
<evidence type="ECO:0000313" key="2">
    <source>
        <dbReference type="Proteomes" id="UP000237105"/>
    </source>
</evidence>
<proteinExistence type="predicted"/>
<dbReference type="EMBL" id="JXTB01000334">
    <property type="protein sequence ID" value="PON45266.1"/>
    <property type="molecule type" value="Genomic_DNA"/>
</dbReference>
<comment type="caution">
    <text evidence="1">The sequence shown here is derived from an EMBL/GenBank/DDBJ whole genome shotgun (WGS) entry which is preliminary data.</text>
</comment>
<keyword evidence="2" id="KW-1185">Reference proteome</keyword>
<protein>
    <submittedName>
        <fullName evidence="1">Uncharacterized protein</fullName>
    </submittedName>
</protein>
<dbReference type="Proteomes" id="UP000237105">
    <property type="component" value="Unassembled WGS sequence"/>
</dbReference>
<name>A0A2P5B923_PARAD</name>
<organism evidence="1 2">
    <name type="scientific">Parasponia andersonii</name>
    <name type="common">Sponia andersonii</name>
    <dbReference type="NCBI Taxonomy" id="3476"/>
    <lineage>
        <taxon>Eukaryota</taxon>
        <taxon>Viridiplantae</taxon>
        <taxon>Streptophyta</taxon>
        <taxon>Embryophyta</taxon>
        <taxon>Tracheophyta</taxon>
        <taxon>Spermatophyta</taxon>
        <taxon>Magnoliopsida</taxon>
        <taxon>eudicotyledons</taxon>
        <taxon>Gunneridae</taxon>
        <taxon>Pentapetalae</taxon>
        <taxon>rosids</taxon>
        <taxon>fabids</taxon>
        <taxon>Rosales</taxon>
        <taxon>Cannabaceae</taxon>
        <taxon>Parasponia</taxon>
    </lineage>
</organism>
<sequence length="130" mass="14672">RTKAKGFVATLEEFKSPTARDTWQRSLKLSLSSLVSHDTFTLGTLDALMPSILGPFRHCPLISTVATIHLHKFLICHPSVRTRKERMFDTLLQESDPFGHLEPVTSWNRLSQASAELFQPPPTVRCRSSL</sequence>
<accession>A0A2P5B923</accession>
<evidence type="ECO:0000313" key="1">
    <source>
        <dbReference type="EMBL" id="PON45266.1"/>
    </source>
</evidence>
<feature type="non-terminal residue" evidence="1">
    <location>
        <position position="1"/>
    </location>
</feature>